<dbReference type="InterPro" id="IPR036291">
    <property type="entry name" value="NAD(P)-bd_dom_sf"/>
</dbReference>
<feature type="region of interest" description="Disordered" evidence="1">
    <location>
        <begin position="443"/>
        <end position="466"/>
    </location>
</feature>
<dbReference type="HOGENOM" id="CLU_022136_0_0_1"/>
<gene>
    <name evidence="2" type="ORF">VHEMI04850</name>
</gene>
<dbReference type="Gene3D" id="3.40.50.720">
    <property type="entry name" value="NAD(P)-binding Rossmann-like Domain"/>
    <property type="match status" value="1"/>
</dbReference>
<proteinExistence type="predicted"/>
<evidence type="ECO:0000313" key="2">
    <source>
        <dbReference type="EMBL" id="CEJ88822.1"/>
    </source>
</evidence>
<dbReference type="PANTHER" id="PTHR43313">
    <property type="entry name" value="SHORT-CHAIN DEHYDROGENASE/REDUCTASE FAMILY 9C"/>
    <property type="match status" value="1"/>
</dbReference>
<sequence length="488" mass="53378">MSADDKQFLDLLGNIPQHLQKYTDEVAGYIDVNVDRAAGAVRETLANATWLPDYVRPNLPVQSEIPVVILTPMERVQGWVSRNKILTGVMVAACGVVIFEGYQKTQSLRKTRRAKRAKNGGRTEVVVIAGSPTLPLTKSLSLDMERRGFIVFVVCSASEDEDHVAHFARPDIKPLYIDTADPPLAGTAIERFATYLQSPHAPVPNMKPNQLSLRSVILIPSLNYQTSPIATIPPSSFADLFQTHLLQPILTIQAFLPLLTTRLRPTAEDPVKPKVLVFTPSIISSLNPPFHAPEATVCSALSAFTEVLTAELRPLDIPVTHMQLGTFDFSGFVPSRHHTTSAGNPSETLVWPDDARHAYGRNFVAQTSSAISGARIRGFKGSSLKRLHNSVFDVIDGSITTDTVRIGLGASVYGFVGRWAPRTLVSWLMGIRRVDELSAWKNPVTEESSASQSDDGETSASTDFIAVPSESNVWTSDRASTIWVSEQP</sequence>
<dbReference type="InterPro" id="IPR013952">
    <property type="entry name" value="DUF1776_fun"/>
</dbReference>
<dbReference type="Proteomes" id="UP000039046">
    <property type="component" value="Unassembled WGS sequence"/>
</dbReference>
<name>A0A0A1TH96_9HYPO</name>
<evidence type="ECO:0000256" key="1">
    <source>
        <dbReference type="SAM" id="MobiDB-lite"/>
    </source>
</evidence>
<accession>A0A0A1TH96</accession>
<keyword evidence="3" id="KW-1185">Reference proteome</keyword>
<dbReference type="Pfam" id="PF08643">
    <property type="entry name" value="DUF1776"/>
    <property type="match status" value="1"/>
</dbReference>
<dbReference type="PANTHER" id="PTHR43313:SF1">
    <property type="entry name" value="3BETA-HYDROXYSTEROID DEHYDROGENASE DHS-16"/>
    <property type="match status" value="1"/>
</dbReference>
<dbReference type="AlphaFoldDB" id="A0A0A1TH96"/>
<feature type="compositionally biased region" description="Polar residues" evidence="1">
    <location>
        <begin position="445"/>
        <end position="462"/>
    </location>
</feature>
<dbReference type="SUPFAM" id="SSF51735">
    <property type="entry name" value="NAD(P)-binding Rossmann-fold domains"/>
    <property type="match status" value="1"/>
</dbReference>
<protein>
    <submittedName>
        <fullName evidence="2">Putative DUF1776 family protein</fullName>
    </submittedName>
</protein>
<evidence type="ECO:0000313" key="3">
    <source>
        <dbReference type="Proteomes" id="UP000039046"/>
    </source>
</evidence>
<dbReference type="EMBL" id="CDHN01000002">
    <property type="protein sequence ID" value="CEJ88822.1"/>
    <property type="molecule type" value="Genomic_DNA"/>
</dbReference>
<dbReference type="STRING" id="1531966.A0A0A1TH96"/>
<reference evidence="2 3" key="1">
    <citation type="journal article" date="2015" name="Genome Announc.">
        <title>Draft Genome Sequence and Gene Annotation of the Entomopathogenic Fungus Verticillium hemipterigenum.</title>
        <authorList>
            <person name="Horn F."/>
            <person name="Habel A."/>
            <person name="Scharf D.H."/>
            <person name="Dworschak J."/>
            <person name="Brakhage A.A."/>
            <person name="Guthke R."/>
            <person name="Hertweck C."/>
            <person name="Linde J."/>
        </authorList>
    </citation>
    <scope>NUCLEOTIDE SEQUENCE [LARGE SCALE GENOMIC DNA]</scope>
</reference>
<dbReference type="OrthoDB" id="5308060at2759"/>
<organism evidence="2 3">
    <name type="scientific">[Torrubiella] hemipterigena</name>
    <dbReference type="NCBI Taxonomy" id="1531966"/>
    <lineage>
        <taxon>Eukaryota</taxon>
        <taxon>Fungi</taxon>
        <taxon>Dikarya</taxon>
        <taxon>Ascomycota</taxon>
        <taxon>Pezizomycotina</taxon>
        <taxon>Sordariomycetes</taxon>
        <taxon>Hypocreomycetidae</taxon>
        <taxon>Hypocreales</taxon>
        <taxon>Clavicipitaceae</taxon>
        <taxon>Clavicipitaceae incertae sedis</taxon>
        <taxon>'Torrubiella' clade</taxon>
    </lineage>
</organism>